<feature type="coiled-coil region" evidence="6">
    <location>
        <begin position="164"/>
        <end position="198"/>
    </location>
</feature>
<dbReference type="AlphaFoldDB" id="G1L7Z4"/>
<feature type="compositionally biased region" description="Low complexity" evidence="7">
    <location>
        <begin position="230"/>
        <end position="242"/>
    </location>
</feature>
<feature type="compositionally biased region" description="Basic and acidic residues" evidence="7">
    <location>
        <begin position="374"/>
        <end position="386"/>
    </location>
</feature>
<dbReference type="eggNOG" id="KOG4198">
    <property type="taxonomic scope" value="Eukaryota"/>
</dbReference>
<feature type="compositionally biased region" description="Pro residues" evidence="7">
    <location>
        <begin position="329"/>
        <end position="338"/>
    </location>
</feature>
<keyword evidence="10" id="KW-1185">Reference proteome</keyword>
<dbReference type="GeneTree" id="ENSGT00940000161342"/>
<dbReference type="GO" id="GO:0008270">
    <property type="term" value="F:zinc ion binding"/>
    <property type="evidence" value="ECO:0007669"/>
    <property type="project" value="UniProtKB-KW"/>
</dbReference>
<dbReference type="InParanoid" id="G1L7Z4"/>
<dbReference type="Gene3D" id="4.10.1060.10">
    <property type="entry name" value="Zinc finger, RanBP2-type"/>
    <property type="match status" value="1"/>
</dbReference>
<dbReference type="GO" id="GO:0003729">
    <property type="term" value="F:mRNA binding"/>
    <property type="evidence" value="ECO:0007669"/>
    <property type="project" value="TreeGrafter"/>
</dbReference>
<evidence type="ECO:0000256" key="6">
    <source>
        <dbReference type="SAM" id="Coils"/>
    </source>
</evidence>
<evidence type="ECO:0000256" key="5">
    <source>
        <dbReference type="PROSITE-ProRule" id="PRU00322"/>
    </source>
</evidence>
<reference evidence="9 10" key="1">
    <citation type="journal article" date="2010" name="Nature">
        <title>The sequence and de novo assembly of the giant panda genome.</title>
        <authorList>
            <person name="Li R."/>
            <person name="Fan W."/>
            <person name="Tian G."/>
            <person name="Zhu H."/>
            <person name="He L."/>
            <person name="Cai J."/>
            <person name="Huang Q."/>
            <person name="Cai Q."/>
            <person name="Li B."/>
            <person name="Bai Y."/>
            <person name="Zhang Z."/>
            <person name="Zhang Y."/>
            <person name="Wang W."/>
            <person name="Li J."/>
            <person name="Wei F."/>
            <person name="Li H."/>
            <person name="Jian M."/>
            <person name="Li J."/>
            <person name="Zhang Z."/>
            <person name="Nielsen R."/>
            <person name="Li D."/>
            <person name="Gu W."/>
            <person name="Yang Z."/>
            <person name="Xuan Z."/>
            <person name="Ryder O.A."/>
            <person name="Leung F.C."/>
            <person name="Zhou Y."/>
            <person name="Cao J."/>
            <person name="Sun X."/>
            <person name="Fu Y."/>
            <person name="Fang X."/>
            <person name="Guo X."/>
            <person name="Wang B."/>
            <person name="Hou R."/>
            <person name="Shen F."/>
            <person name="Mu B."/>
            <person name="Ni P."/>
            <person name="Lin R."/>
            <person name="Qian W."/>
            <person name="Wang G."/>
            <person name="Yu C."/>
            <person name="Nie W."/>
            <person name="Wang J."/>
            <person name="Wu Z."/>
            <person name="Liang H."/>
            <person name="Min J."/>
            <person name="Wu Q."/>
            <person name="Cheng S."/>
            <person name="Ruan J."/>
            <person name="Wang M."/>
            <person name="Shi Z."/>
            <person name="Wen M."/>
            <person name="Liu B."/>
            <person name="Ren X."/>
            <person name="Zheng H."/>
            <person name="Dong D."/>
            <person name="Cook K."/>
            <person name="Shan G."/>
            <person name="Zhang H."/>
            <person name="Kosiol C."/>
            <person name="Xie X."/>
            <person name="Lu Z."/>
            <person name="Zheng H."/>
            <person name="Li Y."/>
            <person name="Steiner C.C."/>
            <person name="Lam T.T."/>
            <person name="Lin S."/>
            <person name="Zhang Q."/>
            <person name="Li G."/>
            <person name="Tian J."/>
            <person name="Gong T."/>
            <person name="Liu H."/>
            <person name="Zhang D."/>
            <person name="Fang L."/>
            <person name="Ye C."/>
            <person name="Zhang J."/>
            <person name="Hu W."/>
            <person name="Xu A."/>
            <person name="Ren Y."/>
            <person name="Zhang G."/>
            <person name="Bruford M.W."/>
            <person name="Li Q."/>
            <person name="Ma L."/>
            <person name="Guo Y."/>
            <person name="An N."/>
            <person name="Hu Y."/>
            <person name="Zheng Y."/>
            <person name="Shi Y."/>
            <person name="Li Z."/>
            <person name="Liu Q."/>
            <person name="Chen Y."/>
            <person name="Zhao J."/>
            <person name="Qu N."/>
            <person name="Zhao S."/>
            <person name="Tian F."/>
            <person name="Wang X."/>
            <person name="Wang H."/>
            <person name="Xu L."/>
            <person name="Liu X."/>
            <person name="Vinar T."/>
            <person name="Wang Y."/>
            <person name="Lam T.W."/>
            <person name="Yiu S.M."/>
            <person name="Liu S."/>
            <person name="Zhang H."/>
            <person name="Li D."/>
            <person name="Huang Y."/>
            <person name="Wang X."/>
            <person name="Yang G."/>
            <person name="Jiang Z."/>
            <person name="Wang J."/>
            <person name="Qin N."/>
            <person name="Li L."/>
            <person name="Li J."/>
            <person name="Bolund L."/>
            <person name="Kristiansen K."/>
            <person name="Wong G.K."/>
            <person name="Olson M."/>
            <person name="Zhang X."/>
            <person name="Li S."/>
            <person name="Yang H."/>
            <person name="Wang J."/>
            <person name="Wang J."/>
        </authorList>
    </citation>
    <scope>NUCLEOTIDE SEQUENCE [LARGE SCALE GENOMIC DNA]</scope>
</reference>
<dbReference type="PROSITE" id="PS50199">
    <property type="entry name" value="ZF_RANBP2_2"/>
    <property type="match status" value="1"/>
</dbReference>
<dbReference type="PANTHER" id="PTHR23111">
    <property type="entry name" value="ZINC FINGER PROTEIN"/>
    <property type="match status" value="1"/>
</dbReference>
<dbReference type="Pfam" id="PF20864">
    <property type="entry name" value="Zn_ribbon_TEX13"/>
    <property type="match status" value="1"/>
</dbReference>
<keyword evidence="2" id="KW-0479">Metal-binding</keyword>
<dbReference type="PANTHER" id="PTHR23111:SF64">
    <property type="entry name" value="TESTIS-EXPRESSED PROTEIN 13A"/>
    <property type="match status" value="1"/>
</dbReference>
<reference evidence="9" key="3">
    <citation type="submission" date="2025-09" db="UniProtKB">
        <authorList>
            <consortium name="Ensembl"/>
        </authorList>
    </citation>
    <scope>IDENTIFICATION</scope>
</reference>
<organism evidence="9 10">
    <name type="scientific">Ailuropoda melanoleuca</name>
    <name type="common">Giant panda</name>
    <dbReference type="NCBI Taxonomy" id="9646"/>
    <lineage>
        <taxon>Eukaryota</taxon>
        <taxon>Metazoa</taxon>
        <taxon>Chordata</taxon>
        <taxon>Craniata</taxon>
        <taxon>Vertebrata</taxon>
        <taxon>Euteleostomi</taxon>
        <taxon>Mammalia</taxon>
        <taxon>Eutheria</taxon>
        <taxon>Laurasiatheria</taxon>
        <taxon>Carnivora</taxon>
        <taxon>Caniformia</taxon>
        <taxon>Ursidae</taxon>
        <taxon>Ailuropoda</taxon>
    </lineage>
</organism>
<dbReference type="Pfam" id="PF15186">
    <property type="entry name" value="TEX13"/>
    <property type="match status" value="1"/>
</dbReference>
<dbReference type="PROSITE" id="PS01358">
    <property type="entry name" value="ZF_RANBP2_1"/>
    <property type="match status" value="1"/>
</dbReference>
<dbReference type="InterPro" id="IPR036443">
    <property type="entry name" value="Znf_RanBP2_sf"/>
</dbReference>
<reference evidence="9" key="2">
    <citation type="submission" date="2025-08" db="UniProtKB">
        <authorList>
            <consortium name="Ensembl"/>
        </authorList>
    </citation>
    <scope>IDENTIFICATION</scope>
</reference>
<dbReference type="InterPro" id="IPR049534">
    <property type="entry name" value="TEX13A/C/D_Znf"/>
</dbReference>
<protein>
    <submittedName>
        <fullName evidence="9">Testis expressed 13B</fullName>
    </submittedName>
</protein>
<gene>
    <name evidence="9" type="primary">TEX13B</name>
</gene>
<evidence type="ECO:0000256" key="2">
    <source>
        <dbReference type="ARBA" id="ARBA00022723"/>
    </source>
</evidence>
<evidence type="ECO:0000256" key="4">
    <source>
        <dbReference type="ARBA" id="ARBA00022833"/>
    </source>
</evidence>
<name>G1L7Z4_AILME</name>
<comment type="similarity">
    <text evidence="1">Belongs to the TEX13 family.</text>
</comment>
<evidence type="ECO:0000259" key="8">
    <source>
        <dbReference type="PROSITE" id="PS50199"/>
    </source>
</evidence>
<dbReference type="SMART" id="SM00547">
    <property type="entry name" value="ZnF_RBZ"/>
    <property type="match status" value="1"/>
</dbReference>
<keyword evidence="4" id="KW-0862">Zinc</keyword>
<keyword evidence="3 5" id="KW-0863">Zinc-finger</keyword>
<evidence type="ECO:0000256" key="1">
    <source>
        <dbReference type="ARBA" id="ARBA00008287"/>
    </source>
</evidence>
<keyword evidence="6" id="KW-0175">Coiled coil</keyword>
<accession>G1L7Z4</accession>
<feature type="compositionally biased region" description="Gly residues" evidence="7">
    <location>
        <begin position="1"/>
        <end position="13"/>
    </location>
</feature>
<dbReference type="Proteomes" id="UP000008912">
    <property type="component" value="Unassembled WGS sequence"/>
</dbReference>
<dbReference type="InterPro" id="IPR028193">
    <property type="entry name" value="TEX13A-D_N"/>
</dbReference>
<evidence type="ECO:0000256" key="3">
    <source>
        <dbReference type="ARBA" id="ARBA00022771"/>
    </source>
</evidence>
<proteinExistence type="inferred from homology"/>
<feature type="region of interest" description="Disordered" evidence="7">
    <location>
        <begin position="1"/>
        <end position="25"/>
    </location>
</feature>
<dbReference type="STRING" id="9646.ENSAMEP00000003010"/>
<evidence type="ECO:0000256" key="7">
    <source>
        <dbReference type="SAM" id="MobiDB-lite"/>
    </source>
</evidence>
<dbReference type="SUPFAM" id="SSF90209">
    <property type="entry name" value="Ran binding protein zinc finger-like"/>
    <property type="match status" value="1"/>
</dbReference>
<dbReference type="InterPro" id="IPR001876">
    <property type="entry name" value="Znf_RanBP2"/>
</dbReference>
<evidence type="ECO:0000313" key="10">
    <source>
        <dbReference type="Proteomes" id="UP000008912"/>
    </source>
</evidence>
<feature type="region of interest" description="Disordered" evidence="7">
    <location>
        <begin position="199"/>
        <end position="249"/>
    </location>
</feature>
<evidence type="ECO:0000313" key="9">
    <source>
        <dbReference type="Ensembl" id="ENSAMEP00000003010.2"/>
    </source>
</evidence>
<dbReference type="Ensembl" id="ENSAMET00000003136.2">
    <property type="protein sequence ID" value="ENSAMEP00000003010.2"/>
    <property type="gene ID" value="ENSAMEG00000002872.2"/>
</dbReference>
<feature type="region of interest" description="Disordered" evidence="7">
    <location>
        <begin position="329"/>
        <end position="393"/>
    </location>
</feature>
<feature type="domain" description="RanBP2-type" evidence="8">
    <location>
        <begin position="395"/>
        <end position="419"/>
    </location>
</feature>
<sequence length="428" mass="47101">MGEGWRGGPPGDGGRGRRGPRRVNNWLIHPTGTTKPLRCSVVMSLKPDDPSGGFQHSNVVAFINEKMAGHMKGPEFYLENISLSWEEVESKLRAILEDSTVPSEAKDACAWSSLALGVRFARRQSQLHGHRVQWLQDFAKLHKSAAQSLALDLKKLTAHQEAERKEAAFRLRQTQANLAEMQKERDFLKWKLFQLESTGEQGQVSEEPGLATASGVGTEGAHEKVEESQAAATSTTAAGATGSRRRQKDVLGAEATKELGRGLVHLVGAVEQKNYAIGGQREGDLRSVETAMFYFSGTLQPGSRIAPSPLPVQLPASFTYSYLCPSSPFPPAPTPSPPAATFIAEAPSQPSPDRRPSDISSRSDVGSQGTDPQESQRDRRDSEPHQQRRPPIFRRPGDWDCPWCRAVNFSRREICFRCGRGIWLQSPQ</sequence>
<dbReference type="HOGENOM" id="CLU_736812_0_0_1"/>